<evidence type="ECO:0000313" key="1">
    <source>
        <dbReference type="EMBL" id="KAE9343758.1"/>
    </source>
</evidence>
<organism evidence="1 2">
    <name type="scientific">Phytophthora fragariae</name>
    <dbReference type="NCBI Taxonomy" id="53985"/>
    <lineage>
        <taxon>Eukaryota</taxon>
        <taxon>Sar</taxon>
        <taxon>Stramenopiles</taxon>
        <taxon>Oomycota</taxon>
        <taxon>Peronosporomycetes</taxon>
        <taxon>Peronosporales</taxon>
        <taxon>Peronosporaceae</taxon>
        <taxon>Phytophthora</taxon>
    </lineage>
</organism>
<accession>A0A6G0RWI4</accession>
<sequence length="91" mass="10062">MLRHLKHVRYVRPATNWLDGRSGASKWFLTSSQASHQCGVLCGLYLTDLVSLRNVLYGEGIAVGSVDLQLNGTDKGLIRRPRLIDGFYTAG</sequence>
<evidence type="ECO:0000313" key="2">
    <source>
        <dbReference type="Proteomes" id="UP000486351"/>
    </source>
</evidence>
<dbReference type="EMBL" id="QXFY01000459">
    <property type="protein sequence ID" value="KAE9343758.1"/>
    <property type="molecule type" value="Genomic_DNA"/>
</dbReference>
<gene>
    <name evidence="1" type="ORF">PF008_g9547</name>
</gene>
<name>A0A6G0RWI4_9STRA</name>
<dbReference type="Proteomes" id="UP000486351">
    <property type="component" value="Unassembled WGS sequence"/>
</dbReference>
<dbReference type="AlphaFoldDB" id="A0A6G0RWI4"/>
<proteinExistence type="predicted"/>
<protein>
    <submittedName>
        <fullName evidence="1">Uncharacterized protein</fullName>
    </submittedName>
</protein>
<comment type="caution">
    <text evidence="1">The sequence shown here is derived from an EMBL/GenBank/DDBJ whole genome shotgun (WGS) entry which is preliminary data.</text>
</comment>
<reference evidence="1 2" key="1">
    <citation type="submission" date="2018-09" db="EMBL/GenBank/DDBJ databases">
        <title>Genomic investigation of the strawberry pathogen Phytophthora fragariae indicates pathogenicity is determined by transcriptional variation in three key races.</title>
        <authorList>
            <person name="Adams T.M."/>
            <person name="Armitage A.D."/>
            <person name="Sobczyk M.K."/>
            <person name="Bates H.J."/>
            <person name="Dunwell J.M."/>
            <person name="Nellist C.F."/>
            <person name="Harrison R.J."/>
        </authorList>
    </citation>
    <scope>NUCLEOTIDE SEQUENCE [LARGE SCALE GENOMIC DNA]</scope>
    <source>
        <strain evidence="1 2">NOV-77</strain>
    </source>
</reference>